<reference evidence="1" key="1">
    <citation type="submission" date="2019-11" db="EMBL/GenBank/DDBJ databases">
        <authorList>
            <person name="Li J."/>
        </authorList>
    </citation>
    <scope>NUCLEOTIDE SEQUENCE</scope>
    <source>
        <strain evidence="1">B6B</strain>
    </source>
</reference>
<keyword evidence="2" id="KW-1185">Reference proteome</keyword>
<proteinExistence type="predicted"/>
<dbReference type="RefSeq" id="WP_153734917.1">
    <property type="nucleotide sequence ID" value="NZ_WJNG01000001.1"/>
</dbReference>
<protein>
    <submittedName>
        <fullName evidence="1">Uncharacterized protein</fullName>
    </submittedName>
</protein>
<organism evidence="1 2">
    <name type="scientific">Aquibacillus halophilus</name>
    <dbReference type="NCBI Taxonomy" id="930132"/>
    <lineage>
        <taxon>Bacteria</taxon>
        <taxon>Bacillati</taxon>
        <taxon>Bacillota</taxon>
        <taxon>Bacilli</taxon>
        <taxon>Bacillales</taxon>
        <taxon>Bacillaceae</taxon>
        <taxon>Aquibacillus</taxon>
    </lineage>
</organism>
<evidence type="ECO:0000313" key="1">
    <source>
        <dbReference type="EMBL" id="MRH41255.1"/>
    </source>
</evidence>
<evidence type="ECO:0000313" key="2">
    <source>
        <dbReference type="Proteomes" id="UP000799092"/>
    </source>
</evidence>
<dbReference type="EMBL" id="WJNG01000001">
    <property type="protein sequence ID" value="MRH41255.1"/>
    <property type="molecule type" value="Genomic_DNA"/>
</dbReference>
<accession>A0A6A8D654</accession>
<comment type="caution">
    <text evidence="1">The sequence shown here is derived from an EMBL/GenBank/DDBJ whole genome shotgun (WGS) entry which is preliminary data.</text>
</comment>
<name>A0A6A8D654_9BACI</name>
<dbReference type="AlphaFoldDB" id="A0A6A8D654"/>
<dbReference type="OrthoDB" id="2971958at2"/>
<gene>
    <name evidence="1" type="ORF">GH741_01040</name>
</gene>
<dbReference type="PROSITE" id="PS51257">
    <property type="entry name" value="PROKAR_LIPOPROTEIN"/>
    <property type="match status" value="1"/>
</dbReference>
<sequence>MYKSLKIFGLILILSIVSGCGLITDAFSESPNEEIVFGTGTFEEGIAEQKSTFSQEEDFLLDAVFSEPFETTEIQFSVLKESNGSEEIYQQWSDTVDPTWETLLYEFQRVEADGQFDKGNYILRMYKNDSELIGEGNFTIE</sequence>
<dbReference type="Proteomes" id="UP000799092">
    <property type="component" value="Unassembled WGS sequence"/>
</dbReference>